<name>A0ABQ1LN96_9BACT</name>
<evidence type="ECO:0000313" key="3">
    <source>
        <dbReference type="EMBL" id="GGC27094.1"/>
    </source>
</evidence>
<evidence type="ECO:0000256" key="2">
    <source>
        <dbReference type="SAM" id="Phobius"/>
    </source>
</evidence>
<gene>
    <name evidence="3" type="ORF">GCM10010993_02740</name>
</gene>
<feature type="coiled-coil region" evidence="1">
    <location>
        <begin position="1"/>
        <end position="31"/>
    </location>
</feature>
<feature type="transmembrane region" description="Helical" evidence="2">
    <location>
        <begin position="32"/>
        <end position="53"/>
    </location>
</feature>
<keyword evidence="2" id="KW-1133">Transmembrane helix</keyword>
<reference evidence="4" key="1">
    <citation type="journal article" date="2019" name="Int. J. Syst. Evol. Microbiol.">
        <title>The Global Catalogue of Microorganisms (GCM) 10K type strain sequencing project: providing services to taxonomists for standard genome sequencing and annotation.</title>
        <authorList>
            <consortium name="The Broad Institute Genomics Platform"/>
            <consortium name="The Broad Institute Genome Sequencing Center for Infectious Disease"/>
            <person name="Wu L."/>
            <person name="Ma J."/>
        </authorList>
    </citation>
    <scope>NUCLEOTIDE SEQUENCE [LARGE SCALE GENOMIC DNA]</scope>
    <source>
        <strain evidence="4">CGMCC 1.12479</strain>
    </source>
</reference>
<comment type="caution">
    <text evidence="3">The sequence shown here is derived from an EMBL/GenBank/DDBJ whole genome shotgun (WGS) entry which is preliminary data.</text>
</comment>
<organism evidence="3 4">
    <name type="scientific">Belliella aquatica</name>
    <dbReference type="NCBI Taxonomy" id="1323734"/>
    <lineage>
        <taxon>Bacteria</taxon>
        <taxon>Pseudomonadati</taxon>
        <taxon>Bacteroidota</taxon>
        <taxon>Cytophagia</taxon>
        <taxon>Cytophagales</taxon>
        <taxon>Cyclobacteriaceae</taxon>
        <taxon>Belliella</taxon>
    </lineage>
</organism>
<evidence type="ECO:0000313" key="4">
    <source>
        <dbReference type="Proteomes" id="UP000635885"/>
    </source>
</evidence>
<accession>A0ABQ1LN96</accession>
<keyword evidence="2" id="KW-0812">Transmembrane</keyword>
<dbReference type="Proteomes" id="UP000635885">
    <property type="component" value="Unassembled WGS sequence"/>
</dbReference>
<evidence type="ECO:0000256" key="1">
    <source>
        <dbReference type="SAM" id="Coils"/>
    </source>
</evidence>
<dbReference type="EMBL" id="BMFD01000001">
    <property type="protein sequence ID" value="GGC27094.1"/>
    <property type="molecule type" value="Genomic_DNA"/>
</dbReference>
<keyword evidence="1" id="KW-0175">Coiled coil</keyword>
<keyword evidence="2" id="KW-0472">Membrane</keyword>
<keyword evidence="4" id="KW-1185">Reference proteome</keyword>
<sequence length="126" mass="13941">MTMKEDLLKKAEELEETLQAQLNLIKSDSQDWLKVGSGILAGGLVAFGLVRLLKGKKNSKNKKIMNVLEKEGLLDDEIVAKLNAKKQSGFTARMAAILLPMAIAYGRDKLINGYFSSQEEEKEDGQ</sequence>
<proteinExistence type="predicted"/>
<protein>
    <submittedName>
        <fullName evidence="3">Uncharacterized protein</fullName>
    </submittedName>
</protein>